<name>A0A3R7C779_CLOSI</name>
<dbReference type="Proteomes" id="UP000286415">
    <property type="component" value="Unassembled WGS sequence"/>
</dbReference>
<accession>A0A3R7C779</accession>
<comment type="caution">
    <text evidence="1">The sequence shown here is derived from an EMBL/GenBank/DDBJ whole genome shotgun (WGS) entry which is preliminary data.</text>
</comment>
<reference evidence="1 2" key="2">
    <citation type="journal article" date="2021" name="Genomics">
        <title>High-quality reference genome for Clonorchis sinensis.</title>
        <authorList>
            <person name="Young N.D."/>
            <person name="Stroehlein A.J."/>
            <person name="Kinkar L."/>
            <person name="Wang T."/>
            <person name="Sohn W.M."/>
            <person name="Chang B.C.H."/>
            <person name="Kaur P."/>
            <person name="Weisz D."/>
            <person name="Dudchenko O."/>
            <person name="Aiden E.L."/>
            <person name="Korhonen P.K."/>
            <person name="Gasser R.B."/>
        </authorList>
    </citation>
    <scope>NUCLEOTIDE SEQUENCE [LARGE SCALE GENOMIC DNA]</scope>
    <source>
        <strain evidence="1">Cs-k2</strain>
    </source>
</reference>
<dbReference type="EMBL" id="NIRI02000042">
    <property type="protein sequence ID" value="KAG5450710.1"/>
    <property type="molecule type" value="Genomic_DNA"/>
</dbReference>
<organism evidence="1 2">
    <name type="scientific">Clonorchis sinensis</name>
    <name type="common">Chinese liver fluke</name>
    <dbReference type="NCBI Taxonomy" id="79923"/>
    <lineage>
        <taxon>Eukaryota</taxon>
        <taxon>Metazoa</taxon>
        <taxon>Spiralia</taxon>
        <taxon>Lophotrochozoa</taxon>
        <taxon>Platyhelminthes</taxon>
        <taxon>Trematoda</taxon>
        <taxon>Digenea</taxon>
        <taxon>Opisthorchiida</taxon>
        <taxon>Opisthorchiata</taxon>
        <taxon>Opisthorchiidae</taxon>
        <taxon>Clonorchis</taxon>
    </lineage>
</organism>
<protein>
    <submittedName>
        <fullName evidence="1">Uncharacterized protein</fullName>
    </submittedName>
</protein>
<gene>
    <name evidence="1" type="ORF">CSKR_201263</name>
</gene>
<evidence type="ECO:0000313" key="1">
    <source>
        <dbReference type="EMBL" id="KAG5450710.1"/>
    </source>
</evidence>
<dbReference type="InParanoid" id="A0A3R7C779"/>
<dbReference type="AlphaFoldDB" id="A0A3R7C779"/>
<evidence type="ECO:0000313" key="2">
    <source>
        <dbReference type="Proteomes" id="UP000286415"/>
    </source>
</evidence>
<sequence>MKLGSIFATNTQNIQVMQLPTLIQPSLGESVTRQLESEFSVLQRGIPSKNVSRTRNCVGLVMYFACRTIRKQRGDQPLNWQRGLKETAKRFGAVGATRIPEWGPRDPHRAWLETLQNIFISRLPEWCLSNKLWLYRSKESHLNTDVMLSMMMMMIMITMIMIMMMEVKHTALTGNRQGENIEESMRGGSFMCYTRRIAVLQEFCSSP</sequence>
<proteinExistence type="predicted"/>
<reference evidence="1 2" key="1">
    <citation type="journal article" date="2018" name="Biotechnol. Adv.">
        <title>Improved genomic resources and new bioinformatic workflow for the carcinogenic parasite Clonorchis sinensis: Biotechnological implications.</title>
        <authorList>
            <person name="Wang D."/>
            <person name="Korhonen P.K."/>
            <person name="Gasser R.B."/>
            <person name="Young N.D."/>
        </authorList>
    </citation>
    <scope>NUCLEOTIDE SEQUENCE [LARGE SCALE GENOMIC DNA]</scope>
    <source>
        <strain evidence="1">Cs-k2</strain>
    </source>
</reference>
<keyword evidence="2" id="KW-1185">Reference proteome</keyword>